<protein>
    <submittedName>
        <fullName evidence="1">Uncharacterized protein</fullName>
    </submittedName>
</protein>
<name>A0A2I0KM37_PUNGR</name>
<dbReference type="AlphaFoldDB" id="A0A2I0KM37"/>
<evidence type="ECO:0000313" key="2">
    <source>
        <dbReference type="Proteomes" id="UP000233551"/>
    </source>
</evidence>
<accession>A0A2I0KM37</accession>
<comment type="caution">
    <text evidence="1">The sequence shown here is derived from an EMBL/GenBank/DDBJ whole genome shotgun (WGS) entry which is preliminary data.</text>
</comment>
<keyword evidence="2" id="KW-1185">Reference proteome</keyword>
<dbReference type="Proteomes" id="UP000233551">
    <property type="component" value="Unassembled WGS sequence"/>
</dbReference>
<proteinExistence type="predicted"/>
<reference evidence="1 2" key="1">
    <citation type="submission" date="2017-11" db="EMBL/GenBank/DDBJ databases">
        <title>De-novo sequencing of pomegranate (Punica granatum L.) genome.</title>
        <authorList>
            <person name="Akparov Z."/>
            <person name="Amiraslanov A."/>
            <person name="Hajiyeva S."/>
            <person name="Abbasov M."/>
            <person name="Kaur K."/>
            <person name="Hamwieh A."/>
            <person name="Solovyev V."/>
            <person name="Salamov A."/>
            <person name="Braich B."/>
            <person name="Kosarev P."/>
            <person name="Mahmoud A."/>
            <person name="Hajiyev E."/>
            <person name="Babayeva S."/>
            <person name="Izzatullayeva V."/>
            <person name="Mammadov A."/>
            <person name="Mammadov A."/>
            <person name="Sharifova S."/>
            <person name="Ojaghi J."/>
            <person name="Eynullazada K."/>
            <person name="Bayramov B."/>
            <person name="Abdulazimova A."/>
            <person name="Shahmuradov I."/>
        </authorList>
    </citation>
    <scope>NUCLEOTIDE SEQUENCE [LARGE SCALE GENOMIC DNA]</scope>
    <source>
        <strain evidence="2">cv. AG2017</strain>
        <tissue evidence="1">Leaf</tissue>
    </source>
</reference>
<dbReference type="EMBL" id="PGOL01000494">
    <property type="protein sequence ID" value="PKI69551.1"/>
    <property type="molecule type" value="Genomic_DNA"/>
</dbReference>
<evidence type="ECO:0000313" key="1">
    <source>
        <dbReference type="EMBL" id="PKI69551.1"/>
    </source>
</evidence>
<gene>
    <name evidence="1" type="ORF">CRG98_010079</name>
</gene>
<organism evidence="1 2">
    <name type="scientific">Punica granatum</name>
    <name type="common">Pomegranate</name>
    <dbReference type="NCBI Taxonomy" id="22663"/>
    <lineage>
        <taxon>Eukaryota</taxon>
        <taxon>Viridiplantae</taxon>
        <taxon>Streptophyta</taxon>
        <taxon>Embryophyta</taxon>
        <taxon>Tracheophyta</taxon>
        <taxon>Spermatophyta</taxon>
        <taxon>Magnoliopsida</taxon>
        <taxon>eudicotyledons</taxon>
        <taxon>Gunneridae</taxon>
        <taxon>Pentapetalae</taxon>
        <taxon>rosids</taxon>
        <taxon>malvids</taxon>
        <taxon>Myrtales</taxon>
        <taxon>Lythraceae</taxon>
        <taxon>Punica</taxon>
    </lineage>
</organism>
<sequence>MAGALSSVFMASLSTSCNPQCRGPKLYGTCSNYSDHYIYLPSFSPMELLGVHFEGGFVPTLGGDNILSMVLLDLVGPRLGHVAAAVDLDKPIALGYFFQPVVDGLEPPETRLGGLSHPIKKPLKSCRFPLENLRHL</sequence>